<name>A0A6L9L1U0_9BACT</name>
<organism evidence="1 2">
    <name type="scientific">Spirosoma terrae</name>
    <dbReference type="NCBI Taxonomy" id="1968276"/>
    <lineage>
        <taxon>Bacteria</taxon>
        <taxon>Pseudomonadati</taxon>
        <taxon>Bacteroidota</taxon>
        <taxon>Cytophagia</taxon>
        <taxon>Cytophagales</taxon>
        <taxon>Cytophagaceae</taxon>
        <taxon>Spirosoma</taxon>
    </lineage>
</organism>
<dbReference type="EMBL" id="JAAFZH010000002">
    <property type="protein sequence ID" value="NDU94496.1"/>
    <property type="molecule type" value="Genomic_DNA"/>
</dbReference>
<sequence>MKTIRFFTDPETVWYNLSDYIQLLLDAGVIRPYRPAPLYKRKIASKSIHDILFDKVSRLNPTYHRQREGSIYVDWVVFEHLYRFIRPFLTNPDYWMNPESLFRQLQLAIERPKRSNQELRSEVIANYFSELTSMPLVDGPNDEIGL</sequence>
<accession>A0A6L9L1U0</accession>
<dbReference type="Proteomes" id="UP000474175">
    <property type="component" value="Unassembled WGS sequence"/>
</dbReference>
<gene>
    <name evidence="1" type="ORF">GK108_06390</name>
</gene>
<dbReference type="AlphaFoldDB" id="A0A6L9L1U0"/>
<protein>
    <submittedName>
        <fullName evidence="1">Uncharacterized protein</fullName>
    </submittedName>
</protein>
<evidence type="ECO:0000313" key="2">
    <source>
        <dbReference type="Proteomes" id="UP000474175"/>
    </source>
</evidence>
<evidence type="ECO:0000313" key="1">
    <source>
        <dbReference type="EMBL" id="NDU94496.1"/>
    </source>
</evidence>
<proteinExistence type="predicted"/>
<keyword evidence="2" id="KW-1185">Reference proteome</keyword>
<reference evidence="1 2" key="1">
    <citation type="submission" date="2020-02" db="EMBL/GenBank/DDBJ databases">
        <title>Draft genome sequence of two Spirosoma agri KCTC 52727 and Spirosoma terrae KCTC 52035.</title>
        <authorList>
            <person name="Rojas J."/>
            <person name="Ambika Manirajan B."/>
            <person name="Suarez C."/>
            <person name="Ratering S."/>
            <person name="Schnell S."/>
        </authorList>
    </citation>
    <scope>NUCLEOTIDE SEQUENCE [LARGE SCALE GENOMIC DNA]</scope>
    <source>
        <strain evidence="1 2">KCTC 52035</strain>
    </source>
</reference>
<comment type="caution">
    <text evidence="1">The sequence shown here is derived from an EMBL/GenBank/DDBJ whole genome shotgun (WGS) entry which is preliminary data.</text>
</comment>
<dbReference type="RefSeq" id="WP_163944570.1">
    <property type="nucleotide sequence ID" value="NZ_JAAFZH010000002.1"/>
</dbReference>